<feature type="compositionally biased region" description="Polar residues" evidence="1">
    <location>
        <begin position="1546"/>
        <end position="1561"/>
    </location>
</feature>
<dbReference type="Proteomes" id="UP000221165">
    <property type="component" value="Unassembled WGS sequence"/>
</dbReference>
<feature type="compositionally biased region" description="Basic and acidic residues" evidence="1">
    <location>
        <begin position="497"/>
        <end position="506"/>
    </location>
</feature>
<feature type="compositionally biased region" description="Low complexity" evidence="1">
    <location>
        <begin position="397"/>
        <end position="406"/>
    </location>
</feature>
<dbReference type="VEuPathDB" id="ToxoDB:CSUI_005731"/>
<feature type="compositionally biased region" description="Basic residues" evidence="1">
    <location>
        <begin position="1114"/>
        <end position="1123"/>
    </location>
</feature>
<feature type="region of interest" description="Disordered" evidence="1">
    <location>
        <begin position="605"/>
        <end position="686"/>
    </location>
</feature>
<feature type="compositionally biased region" description="Basic and acidic residues" evidence="1">
    <location>
        <begin position="670"/>
        <end position="679"/>
    </location>
</feature>
<feature type="compositionally biased region" description="Basic and acidic residues" evidence="1">
    <location>
        <begin position="516"/>
        <end position="548"/>
    </location>
</feature>
<protein>
    <submittedName>
        <fullName evidence="2">Uncharacterized protein</fullName>
    </submittedName>
</protein>
<evidence type="ECO:0000313" key="3">
    <source>
        <dbReference type="Proteomes" id="UP000221165"/>
    </source>
</evidence>
<feature type="compositionally biased region" description="Gly residues" evidence="1">
    <location>
        <begin position="1307"/>
        <end position="1317"/>
    </location>
</feature>
<evidence type="ECO:0000313" key="2">
    <source>
        <dbReference type="EMBL" id="PHJ20438.1"/>
    </source>
</evidence>
<feature type="compositionally biased region" description="Low complexity" evidence="1">
    <location>
        <begin position="1352"/>
        <end position="1361"/>
    </location>
</feature>
<name>A0A2C6KW27_9APIC</name>
<feature type="compositionally biased region" description="Low complexity" evidence="1">
    <location>
        <begin position="1401"/>
        <end position="1413"/>
    </location>
</feature>
<feature type="compositionally biased region" description="Gly residues" evidence="1">
    <location>
        <begin position="701"/>
        <end position="718"/>
    </location>
</feature>
<gene>
    <name evidence="2" type="ORF">CSUI_005731</name>
</gene>
<feature type="compositionally biased region" description="Low complexity" evidence="1">
    <location>
        <begin position="193"/>
        <end position="204"/>
    </location>
</feature>
<feature type="region of interest" description="Disordered" evidence="1">
    <location>
        <begin position="1294"/>
        <end position="1363"/>
    </location>
</feature>
<feature type="region of interest" description="Disordered" evidence="1">
    <location>
        <begin position="1672"/>
        <end position="1702"/>
    </location>
</feature>
<feature type="region of interest" description="Disordered" evidence="1">
    <location>
        <begin position="20"/>
        <end position="54"/>
    </location>
</feature>
<evidence type="ECO:0000256" key="1">
    <source>
        <dbReference type="SAM" id="MobiDB-lite"/>
    </source>
</evidence>
<feature type="region of interest" description="Disordered" evidence="1">
    <location>
        <begin position="1047"/>
        <end position="1123"/>
    </location>
</feature>
<dbReference type="RefSeq" id="XP_067922126.1">
    <property type="nucleotide sequence ID" value="XM_068065901.1"/>
</dbReference>
<organism evidence="2 3">
    <name type="scientific">Cystoisospora suis</name>
    <dbReference type="NCBI Taxonomy" id="483139"/>
    <lineage>
        <taxon>Eukaryota</taxon>
        <taxon>Sar</taxon>
        <taxon>Alveolata</taxon>
        <taxon>Apicomplexa</taxon>
        <taxon>Conoidasida</taxon>
        <taxon>Coccidia</taxon>
        <taxon>Eucoccidiorida</taxon>
        <taxon>Eimeriorina</taxon>
        <taxon>Sarcocystidae</taxon>
        <taxon>Cystoisospora</taxon>
    </lineage>
</organism>
<feature type="compositionally biased region" description="Low complexity" evidence="1">
    <location>
        <begin position="1333"/>
        <end position="1342"/>
    </location>
</feature>
<feature type="compositionally biased region" description="Acidic residues" evidence="1">
    <location>
        <begin position="658"/>
        <end position="669"/>
    </location>
</feature>
<feature type="compositionally biased region" description="Basic and acidic residues" evidence="1">
    <location>
        <begin position="276"/>
        <end position="304"/>
    </location>
</feature>
<feature type="compositionally biased region" description="Low complexity" evidence="1">
    <location>
        <begin position="486"/>
        <end position="496"/>
    </location>
</feature>
<feature type="compositionally biased region" description="Basic and acidic residues" evidence="1">
    <location>
        <begin position="419"/>
        <end position="430"/>
    </location>
</feature>
<feature type="region of interest" description="Disordered" evidence="1">
    <location>
        <begin position="148"/>
        <end position="571"/>
    </location>
</feature>
<feature type="compositionally biased region" description="Acidic residues" evidence="1">
    <location>
        <begin position="1081"/>
        <end position="1094"/>
    </location>
</feature>
<keyword evidence="3" id="KW-1185">Reference proteome</keyword>
<comment type="caution">
    <text evidence="2">The sequence shown here is derived from an EMBL/GenBank/DDBJ whole genome shotgun (WGS) entry which is preliminary data.</text>
</comment>
<feature type="region of interest" description="Disordered" evidence="1">
    <location>
        <begin position="701"/>
        <end position="723"/>
    </location>
</feature>
<feature type="compositionally biased region" description="Basic and acidic residues" evidence="1">
    <location>
        <begin position="1570"/>
        <end position="1579"/>
    </location>
</feature>
<dbReference type="OrthoDB" id="348440at2759"/>
<sequence>MSLFARRNFKKTSTRKVALIEEDEEGEDSLNALSLGGDNRAPTPPSSSSAGATKSSASFLSSASSSSVSIDVLSTSSTLRTGLSSPISTSASLTASLIKEKASIQAAKSHAASALAARSSASSEASSFSSLSSTRKSFGSLSYSDAFKVSDDDDSDMDHDGKNDADGGGARLQRGSSSGYRAPGVHTRRPLMSSSSTSSSSSSSCLLLQSGGGAGEGMKEESSSRNQKGHLSSGNGPSTTGGSGRKGLSFSGLDDIDEDEEAEFFKVKKSKASKRMQKERERELKTDNLDRFERGESTTSDRSRTQGRSPGGGGGKSDSPDAKNKVVVQSTGLRLLVKQTHSQTTASAILDSDDHNHASGGPVSSEYRSHRGRGDGSDRRSSSSSSSSSSRSERKFLSSPSDVSHSPGGGTSSSGSCRRRGEGDIEDSNRKSSGRGVCTPDSIAILAAVSRRGRKEGGGKGGGGDSDEEKILSLADLEEVERQRQLQKSLSALSSSDTERQVHQGDKSSASSSSKGSHDTRGSGGEREGRRHSSRDDVRTSGEGRHADEDDLHQDTEDDVASIARLARAQRQRARMIEKGDLIPADSACALTGEWGSAVRLKKRQTQNIEPLRSWADRGSRGSAGDVDIDERIDDDDEDGEEEEEQRKRAAGRRAGEENEDEDDDDDDDPAARLKEQLHKLKAQQRQELAGQAAIAGSEFGGEGFGRGVGGSGAGSGGMSHKDEEEEAWEAWEREKILKGAGRKHLLRQQQLMEQRQQEQQVYLQQKLLLQRQTSGHHSAPGTLDEDLMQKQLQLLQQQQLHQKRMIHQLANPNFSMSTSVTQSSSSSISLTLGGGGGGQSSSSSISVYSTLSPLDSHRLQGTMPGTSPMDGNHPTGAGLYSSGDGLGSNVFVSGAAGDEASLYTEKPLVEAQNSQAWMKEVWGVDTPEGQAKVAMEWLRQQKEQLFYFKEEEEQEKDEQMKRKALAADRLRLLEAKQLSVEKKLNDLQDFLILVEDFSGFLAAKEKAVDLAQSTLEDMERQYCSKKFERRVLEFDDMRRIAFFSKGRKHKKKQRARENGPRASPPSDDVGDQEQSRNEEDSSSDEDEDYTEVDEFGRSKKYTQKLQRSERDKARRYRRSLRRKKVSSSSFSCVSAAYPSSCSPSKVLKQVREATGNLRREERQKADSFPLSCGHQDREEDHFLAKSESRLHELLGQTLGEGWETSEDEEDDGGSRLRKDRVQFSSAALEVMADVQDDFVSITRILDEIFKIRRWFPKEFDTLKLLQQVPDLIQMQIRWQLLWWNPLHIAPAAPITPSTSPPPIEEQGGGGEQGGRGELGEEEQQLGKGAAGGKRQSLAGGSKKSDGGGGSTSSSSSTGVGLKEEEEKKWICDASLENFDWFLQLALFVDRVEELNNQRASSNHSSLTSSTTSGGRDTPDKEKKNTTVKKKSSSMVEELQPTDSAPYDPTLVMSELIKKCVIPRVSAALRCTDSTSYTSVQYASQLLGELLLFKDENSLPHITKVLQDFVAHILTQISALLPVEYVKQVAADPPQFRVPRTRSTSKDSQGTASPNSVSTSLGAEGGLTRSQEEKDPVHDENDDDDAMITKRESVELYVHRALKMTACCTSLVDILSDPLLIHICMQEIFVDRLKPLLQAVFPPSQQLVLFGIFIYLLPLRWLIQLQQEKPSSSSSTVSREKGGGSGVASQPSQSGGGSNSNNKGHMQQLLSALVELGEALVDEDERGELLLLLQKISPQDEIPKIQGVFEQRRQNGRK</sequence>
<feature type="compositionally biased region" description="Acidic residues" evidence="1">
    <location>
        <begin position="549"/>
        <end position="560"/>
    </location>
</feature>
<feature type="compositionally biased region" description="Basic and acidic residues" evidence="1">
    <location>
        <begin position="367"/>
        <end position="381"/>
    </location>
</feature>
<accession>A0A2C6KW27</accession>
<feature type="region of interest" description="Disordered" evidence="1">
    <location>
        <begin position="1536"/>
        <end position="1586"/>
    </location>
</feature>
<feature type="compositionally biased region" description="Low complexity" evidence="1">
    <location>
        <begin position="1687"/>
        <end position="1702"/>
    </location>
</feature>
<dbReference type="EMBL" id="MIGC01002760">
    <property type="protein sequence ID" value="PHJ20438.1"/>
    <property type="molecule type" value="Genomic_DNA"/>
</dbReference>
<dbReference type="GeneID" id="94429112"/>
<reference evidence="2 3" key="1">
    <citation type="journal article" date="2017" name="Int. J. Parasitol.">
        <title>The genome of the protozoan parasite Cystoisospora suis and a reverse vaccinology approach to identify vaccine candidates.</title>
        <authorList>
            <person name="Palmieri N."/>
            <person name="Shrestha A."/>
            <person name="Ruttkowski B."/>
            <person name="Beck T."/>
            <person name="Vogl C."/>
            <person name="Tomley F."/>
            <person name="Blake D.P."/>
            <person name="Joachim A."/>
        </authorList>
    </citation>
    <scope>NUCLEOTIDE SEQUENCE [LARGE SCALE GENOMIC DNA]</scope>
    <source>
        <strain evidence="2 3">Wien I</strain>
    </source>
</reference>
<proteinExistence type="predicted"/>
<feature type="compositionally biased region" description="Acidic residues" evidence="1">
    <location>
        <begin position="627"/>
        <end position="644"/>
    </location>
</feature>
<feature type="region of interest" description="Disordered" evidence="1">
    <location>
        <begin position="1397"/>
        <end position="1442"/>
    </location>
</feature>